<evidence type="ECO:0000313" key="4">
    <source>
        <dbReference type="Proteomes" id="UP000612808"/>
    </source>
</evidence>
<comment type="caution">
    <text evidence="3">The sequence shown here is derived from an EMBL/GenBank/DDBJ whole genome shotgun (WGS) entry which is preliminary data.</text>
</comment>
<protein>
    <recommendedName>
        <fullName evidence="2">Activator of Hsp90 ATPase homologue 1/2-like C-terminal domain-containing protein</fullName>
    </recommendedName>
</protein>
<dbReference type="Proteomes" id="UP000612808">
    <property type="component" value="Unassembled WGS sequence"/>
</dbReference>
<keyword evidence="4" id="KW-1185">Reference proteome</keyword>
<accession>A0A8J3ND19</accession>
<dbReference type="Gene3D" id="3.30.530.20">
    <property type="match status" value="1"/>
</dbReference>
<reference evidence="3" key="1">
    <citation type="submission" date="2021-01" db="EMBL/GenBank/DDBJ databases">
        <title>Whole genome shotgun sequence of Actinocatenispora rupis NBRC 107355.</title>
        <authorList>
            <person name="Komaki H."/>
            <person name="Tamura T."/>
        </authorList>
    </citation>
    <scope>NUCLEOTIDE SEQUENCE</scope>
    <source>
        <strain evidence="3">NBRC 107355</strain>
    </source>
</reference>
<feature type="domain" description="Activator of Hsp90 ATPase homologue 1/2-like C-terminal" evidence="2">
    <location>
        <begin position="41"/>
        <end position="128"/>
    </location>
</feature>
<proteinExistence type="inferred from homology"/>
<sequence>MTEESDRIIAAQADGVRRDLDVERDGARQRTVQTLSQVYPTTVDDLWHACTRADRLARWFAPVSGDLRLGGHYQVEGNASGTVVACDAPKSFTVTWEFGGDSSQLTVRVAADGDRARLTIEHDHTGDADSDFWAQFGPGATGVGWDLALLGLSLHLVAGQDRPADAESFAQGEPAQRFIRAASARWAEASVRAGTPEADATAAANRTTAFYLGQSAAG</sequence>
<dbReference type="Pfam" id="PF08327">
    <property type="entry name" value="AHSA1"/>
    <property type="match status" value="1"/>
</dbReference>
<dbReference type="SUPFAM" id="SSF55961">
    <property type="entry name" value="Bet v1-like"/>
    <property type="match status" value="1"/>
</dbReference>
<dbReference type="InterPro" id="IPR013538">
    <property type="entry name" value="ASHA1/2-like_C"/>
</dbReference>
<evidence type="ECO:0000259" key="2">
    <source>
        <dbReference type="Pfam" id="PF08327"/>
    </source>
</evidence>
<evidence type="ECO:0000313" key="3">
    <source>
        <dbReference type="EMBL" id="GID14601.1"/>
    </source>
</evidence>
<gene>
    <name evidence="3" type="ORF">Aru02nite_54900</name>
</gene>
<dbReference type="AlphaFoldDB" id="A0A8J3ND19"/>
<evidence type="ECO:0000256" key="1">
    <source>
        <dbReference type="ARBA" id="ARBA00006817"/>
    </source>
</evidence>
<dbReference type="EMBL" id="BOMB01000032">
    <property type="protein sequence ID" value="GID14601.1"/>
    <property type="molecule type" value="Genomic_DNA"/>
</dbReference>
<dbReference type="InterPro" id="IPR023393">
    <property type="entry name" value="START-like_dom_sf"/>
</dbReference>
<comment type="similarity">
    <text evidence="1">Belongs to the AHA1 family.</text>
</comment>
<organism evidence="3 4">
    <name type="scientific">Actinocatenispora rupis</name>
    <dbReference type="NCBI Taxonomy" id="519421"/>
    <lineage>
        <taxon>Bacteria</taxon>
        <taxon>Bacillati</taxon>
        <taxon>Actinomycetota</taxon>
        <taxon>Actinomycetes</taxon>
        <taxon>Micromonosporales</taxon>
        <taxon>Micromonosporaceae</taxon>
        <taxon>Actinocatenispora</taxon>
    </lineage>
</organism>
<dbReference type="RefSeq" id="WP_203662424.1">
    <property type="nucleotide sequence ID" value="NZ_BAAAZM010000017.1"/>
</dbReference>
<name>A0A8J3ND19_9ACTN</name>